<keyword evidence="3 5" id="KW-1133">Transmembrane helix</keyword>
<dbReference type="GO" id="GO:0016020">
    <property type="term" value="C:membrane"/>
    <property type="evidence" value="ECO:0007669"/>
    <property type="project" value="UniProtKB-SubCell"/>
</dbReference>
<proteinExistence type="predicted"/>
<comment type="caution">
    <text evidence="7">The sequence shown here is derived from an EMBL/GenBank/DDBJ whole genome shotgun (WGS) entry which is preliminary data.</text>
</comment>
<evidence type="ECO:0000256" key="3">
    <source>
        <dbReference type="ARBA" id="ARBA00022989"/>
    </source>
</evidence>
<name>A0A8H4RHR4_9HELO</name>
<dbReference type="InterPro" id="IPR011701">
    <property type="entry name" value="MFS"/>
</dbReference>
<accession>A0A8H4RHR4</accession>
<keyword evidence="8" id="KW-1185">Reference proteome</keyword>
<comment type="subcellular location">
    <subcellularLocation>
        <location evidence="1">Membrane</location>
        <topology evidence="1">Multi-pass membrane protein</topology>
    </subcellularLocation>
</comment>
<dbReference type="PANTHER" id="PTHR23502">
    <property type="entry name" value="MAJOR FACILITATOR SUPERFAMILY"/>
    <property type="match status" value="1"/>
</dbReference>
<organism evidence="7 8">
    <name type="scientific">Cudoniella acicularis</name>
    <dbReference type="NCBI Taxonomy" id="354080"/>
    <lineage>
        <taxon>Eukaryota</taxon>
        <taxon>Fungi</taxon>
        <taxon>Dikarya</taxon>
        <taxon>Ascomycota</taxon>
        <taxon>Pezizomycotina</taxon>
        <taxon>Leotiomycetes</taxon>
        <taxon>Helotiales</taxon>
        <taxon>Tricladiaceae</taxon>
        <taxon>Cudoniella</taxon>
    </lineage>
</organism>
<evidence type="ECO:0000313" key="8">
    <source>
        <dbReference type="Proteomes" id="UP000566819"/>
    </source>
</evidence>
<evidence type="ECO:0000313" key="7">
    <source>
        <dbReference type="EMBL" id="KAF4629858.1"/>
    </source>
</evidence>
<dbReference type="InterPro" id="IPR005829">
    <property type="entry name" value="Sugar_transporter_CS"/>
</dbReference>
<dbReference type="AlphaFoldDB" id="A0A8H4RHR4"/>
<evidence type="ECO:0000256" key="4">
    <source>
        <dbReference type="ARBA" id="ARBA00023136"/>
    </source>
</evidence>
<dbReference type="Pfam" id="PF07690">
    <property type="entry name" value="MFS_1"/>
    <property type="match status" value="1"/>
</dbReference>
<gene>
    <name evidence="7" type="ORF">G7Y89_g8292</name>
</gene>
<feature type="transmembrane region" description="Helical" evidence="5">
    <location>
        <begin position="298"/>
        <end position="323"/>
    </location>
</feature>
<sequence length="411" mass="45209">MAGIEQASQQALNETEEMSMDIAAANKDDIEGKVNTNTAEVKEIRNEAFLVTFSADDPEDPKNWPKKIKWGVTLALSATGLNRIMISTMMAPAIDTIAKDLNMTTTESTMALSVYLLATAFGPLIIGPLSEAYGRKRIIHTTNIWFLAWNLLCGFSNSKGLLIASRLLAGFGASAVYTVAYGVLGDVWRPEQRGRSLSLYLLVPLTGAAIGPIVGGFIVEYSNWRWMFWATTILQGLVEVCSLPIVHETYAPVLLRRRAIAWRQETGDSRYYAEVEAYESGRSSAWKLRNSLSRPLRLLAFHPIIQMQAILGGINYGIMYFAISTFSNLYVSAYGESISISGLHYIALCTGEITGAQLCGPLMDYIYRTMKTRAGDNHHPELRIPLLLPSVLFTPAVSSYTVGPPSTIFPG</sequence>
<dbReference type="InterPro" id="IPR020846">
    <property type="entry name" value="MFS_dom"/>
</dbReference>
<evidence type="ECO:0000256" key="2">
    <source>
        <dbReference type="ARBA" id="ARBA00022692"/>
    </source>
</evidence>
<dbReference type="GO" id="GO:0022857">
    <property type="term" value="F:transmembrane transporter activity"/>
    <property type="evidence" value="ECO:0007669"/>
    <property type="project" value="InterPro"/>
</dbReference>
<evidence type="ECO:0000256" key="5">
    <source>
        <dbReference type="SAM" id="Phobius"/>
    </source>
</evidence>
<feature type="transmembrane region" description="Helical" evidence="5">
    <location>
        <begin position="163"/>
        <end position="185"/>
    </location>
</feature>
<dbReference type="Proteomes" id="UP000566819">
    <property type="component" value="Unassembled WGS sequence"/>
</dbReference>
<dbReference type="PANTHER" id="PTHR23502:SF60">
    <property type="entry name" value="MAJOR FACILITATOR SUPERFAMILY (MFS) PROFILE DOMAIN-CONTAINING PROTEIN-RELATED"/>
    <property type="match status" value="1"/>
</dbReference>
<evidence type="ECO:0000259" key="6">
    <source>
        <dbReference type="PROSITE" id="PS50850"/>
    </source>
</evidence>
<dbReference type="PROSITE" id="PS50850">
    <property type="entry name" value="MFS"/>
    <property type="match status" value="1"/>
</dbReference>
<dbReference type="Gene3D" id="1.20.1250.20">
    <property type="entry name" value="MFS general substrate transporter like domains"/>
    <property type="match status" value="1"/>
</dbReference>
<dbReference type="InterPro" id="IPR036259">
    <property type="entry name" value="MFS_trans_sf"/>
</dbReference>
<feature type="domain" description="Major facilitator superfamily (MFS) profile" evidence="6">
    <location>
        <begin position="68"/>
        <end position="411"/>
    </location>
</feature>
<dbReference type="OrthoDB" id="6770063at2759"/>
<dbReference type="PROSITE" id="PS00216">
    <property type="entry name" value="SUGAR_TRANSPORT_1"/>
    <property type="match status" value="1"/>
</dbReference>
<feature type="transmembrane region" description="Helical" evidence="5">
    <location>
        <begin position="110"/>
        <end position="126"/>
    </location>
</feature>
<dbReference type="GO" id="GO:0140115">
    <property type="term" value="P:export across plasma membrane"/>
    <property type="evidence" value="ECO:0007669"/>
    <property type="project" value="UniProtKB-ARBA"/>
</dbReference>
<dbReference type="GO" id="GO:0042908">
    <property type="term" value="P:xenobiotic transport"/>
    <property type="evidence" value="ECO:0007669"/>
    <property type="project" value="UniProtKB-ARBA"/>
</dbReference>
<keyword evidence="2 5" id="KW-0812">Transmembrane</keyword>
<dbReference type="EMBL" id="JAAMPI010000618">
    <property type="protein sequence ID" value="KAF4629858.1"/>
    <property type="molecule type" value="Genomic_DNA"/>
</dbReference>
<dbReference type="SUPFAM" id="SSF103473">
    <property type="entry name" value="MFS general substrate transporter"/>
    <property type="match status" value="1"/>
</dbReference>
<feature type="transmembrane region" description="Helical" evidence="5">
    <location>
        <begin position="197"/>
        <end position="218"/>
    </location>
</feature>
<protein>
    <recommendedName>
        <fullName evidence="6">Major facilitator superfamily (MFS) profile domain-containing protein</fullName>
    </recommendedName>
</protein>
<keyword evidence="4 5" id="KW-0472">Membrane</keyword>
<evidence type="ECO:0000256" key="1">
    <source>
        <dbReference type="ARBA" id="ARBA00004141"/>
    </source>
</evidence>
<reference evidence="7 8" key="1">
    <citation type="submission" date="2020-03" db="EMBL/GenBank/DDBJ databases">
        <title>Draft Genome Sequence of Cudoniella acicularis.</title>
        <authorList>
            <person name="Buettner E."/>
            <person name="Kellner H."/>
        </authorList>
    </citation>
    <scope>NUCLEOTIDE SEQUENCE [LARGE SCALE GENOMIC DNA]</scope>
    <source>
        <strain evidence="7 8">DSM 108380</strain>
    </source>
</reference>